<evidence type="ECO:0000313" key="3">
    <source>
        <dbReference type="EMBL" id="CBX41652.1"/>
    </source>
</evidence>
<dbReference type="AlphaFoldDB" id="F0V440"/>
<dbReference type="Pfam" id="PF00386">
    <property type="entry name" value="C1q"/>
    <property type="match status" value="1"/>
</dbReference>
<feature type="chain" id="PRO_5003262502" evidence="1">
    <location>
        <begin position="20"/>
        <end position="274"/>
    </location>
</feature>
<name>F0V440_MYTGA</name>
<dbReference type="SUPFAM" id="SSF49842">
    <property type="entry name" value="TNF-like"/>
    <property type="match status" value="1"/>
</dbReference>
<dbReference type="SMR" id="F0V440"/>
<gene>
    <name evidence="3" type="primary">MgC1q3</name>
</gene>
<evidence type="ECO:0000256" key="1">
    <source>
        <dbReference type="SAM" id="SignalP"/>
    </source>
</evidence>
<dbReference type="EMBL" id="FR715582">
    <property type="protein sequence ID" value="CBX41652.1"/>
    <property type="molecule type" value="mRNA"/>
</dbReference>
<protein>
    <submittedName>
        <fullName evidence="3">Putative C1q domain containing protein MgC1q3</fullName>
    </submittedName>
</protein>
<accession>F0V440</accession>
<feature type="signal peptide" evidence="1">
    <location>
        <begin position="1"/>
        <end position="19"/>
    </location>
</feature>
<sequence length="274" mass="29690">MLSMVLLGCVYMLAQSTDGGIVFPNVPQENPLANMIHEVFAEEQSTDTEENNVIESDQFADMLQLETPDNDSIVDLDSEIPDGADFVDATPIETNDLHNLPPLSMEPGVTHHESSSVIEILKEERIARRRLEETVTALQKKVNSYCDFVGYTATANSGSVLSGKVIKFTNIKTSYGITNKSTLTTSGTFKAQHSGLYVVGVTVNSKTNGGAFKIFKNTLQITQVYISGNSGTVDQSGTGFIVVELGIGDTISVKSSKTMYVYGTYSTFTVAKIK</sequence>
<dbReference type="InterPro" id="IPR001073">
    <property type="entry name" value="C1q_dom"/>
</dbReference>
<dbReference type="InterPro" id="IPR008983">
    <property type="entry name" value="Tumour_necrosis_fac-like_dom"/>
</dbReference>
<dbReference type="Gene3D" id="2.60.120.40">
    <property type="match status" value="1"/>
</dbReference>
<proteinExistence type="evidence at transcript level"/>
<reference evidence="3" key="1">
    <citation type="journal article" date="2011" name="Dev. Comp. Immunol.">
        <title>The C1q domain containing proteins of the Mediterranean mussel Mytilus galloprovincialis: A widespread and diverse family of immune-related molecules.</title>
        <authorList>
            <person name="Gerdol M."/>
            <person name="Manfrin C."/>
            <person name="De Moro G."/>
            <person name="Figueras A."/>
            <person name="Novoa B."/>
            <person name="Venier P."/>
            <person name="Pallavicini A."/>
        </authorList>
    </citation>
    <scope>NUCLEOTIDE SEQUENCE</scope>
</reference>
<feature type="domain" description="C1q" evidence="2">
    <location>
        <begin position="162"/>
        <end position="268"/>
    </location>
</feature>
<evidence type="ECO:0000259" key="2">
    <source>
        <dbReference type="Pfam" id="PF00386"/>
    </source>
</evidence>
<organism evidence="3">
    <name type="scientific">Mytilus galloprovincialis</name>
    <name type="common">Mediterranean mussel</name>
    <dbReference type="NCBI Taxonomy" id="29158"/>
    <lineage>
        <taxon>Eukaryota</taxon>
        <taxon>Metazoa</taxon>
        <taxon>Spiralia</taxon>
        <taxon>Lophotrochozoa</taxon>
        <taxon>Mollusca</taxon>
        <taxon>Bivalvia</taxon>
        <taxon>Autobranchia</taxon>
        <taxon>Pteriomorphia</taxon>
        <taxon>Mytilida</taxon>
        <taxon>Mytiloidea</taxon>
        <taxon>Mytilidae</taxon>
        <taxon>Mytilinae</taxon>
        <taxon>Mytilus</taxon>
    </lineage>
</organism>
<keyword evidence="1" id="KW-0732">Signal</keyword>